<keyword evidence="1" id="KW-0812">Transmembrane</keyword>
<organism evidence="2 3">
    <name type="scientific">Geopseudomonas sagittaria</name>
    <dbReference type="NCBI Taxonomy" id="1135990"/>
    <lineage>
        <taxon>Bacteria</taxon>
        <taxon>Pseudomonadati</taxon>
        <taxon>Pseudomonadota</taxon>
        <taxon>Gammaproteobacteria</taxon>
        <taxon>Pseudomonadales</taxon>
        <taxon>Pseudomonadaceae</taxon>
        <taxon>Geopseudomonas</taxon>
    </lineage>
</organism>
<dbReference type="NCBIfam" id="TIGR02532">
    <property type="entry name" value="IV_pilin_GFxxxE"/>
    <property type="match status" value="1"/>
</dbReference>
<dbReference type="PROSITE" id="PS00409">
    <property type="entry name" value="PROKAR_NTER_METHYL"/>
    <property type="match status" value="1"/>
</dbReference>
<evidence type="ECO:0000256" key="1">
    <source>
        <dbReference type="SAM" id="Phobius"/>
    </source>
</evidence>
<gene>
    <name evidence="2" type="ORF">SAMN05216229_113140</name>
</gene>
<dbReference type="EMBL" id="FOXM01000013">
    <property type="protein sequence ID" value="SFQ19956.1"/>
    <property type="molecule type" value="Genomic_DNA"/>
</dbReference>
<dbReference type="AlphaFoldDB" id="A0A1I5WKR9"/>
<protein>
    <submittedName>
        <fullName evidence="2">Prepilin-type N-terminal cleavage/methylation domain-containing protein</fullName>
    </submittedName>
</protein>
<keyword evidence="1" id="KW-0472">Membrane</keyword>
<dbReference type="PANTHER" id="PTHR30093">
    <property type="entry name" value="GENERAL SECRETION PATHWAY PROTEIN G"/>
    <property type="match status" value="1"/>
</dbReference>
<sequence length="174" mass="17823">MQRQKGFTLIELVVVIVILGVLAAVALPRFMNATDDAHTSAVQGTGGALAAGVALVRSQWELNRVKGIATPNLNVTGFGANDVDVNGNGWPISAVSDSAANPNAARCVEVWNAVLQGSAPSVATNTTADYQASVVTAGECTFTYRLDGRAAASTTPLRTIVYSTATGAVTTSAN</sequence>
<dbReference type="InterPro" id="IPR012902">
    <property type="entry name" value="N_methyl_site"/>
</dbReference>
<evidence type="ECO:0000313" key="3">
    <source>
        <dbReference type="Proteomes" id="UP000243084"/>
    </source>
</evidence>
<reference evidence="3" key="1">
    <citation type="submission" date="2016-10" db="EMBL/GenBank/DDBJ databases">
        <authorList>
            <person name="Varghese N."/>
            <person name="Submissions S."/>
        </authorList>
    </citation>
    <scope>NUCLEOTIDE SEQUENCE [LARGE SCALE GENOMIC DNA]</scope>
    <source>
        <strain evidence="3">JCM 18195</strain>
    </source>
</reference>
<dbReference type="Gene3D" id="3.30.700.10">
    <property type="entry name" value="Glycoprotein, Type 4 Pilin"/>
    <property type="match status" value="1"/>
</dbReference>
<proteinExistence type="predicted"/>
<name>A0A1I5WKR9_9GAMM</name>
<dbReference type="Proteomes" id="UP000243084">
    <property type="component" value="Unassembled WGS sequence"/>
</dbReference>
<accession>A0A1I5WKR9</accession>
<feature type="transmembrane region" description="Helical" evidence="1">
    <location>
        <begin position="12"/>
        <end position="31"/>
    </location>
</feature>
<keyword evidence="1" id="KW-1133">Transmembrane helix</keyword>
<evidence type="ECO:0000313" key="2">
    <source>
        <dbReference type="EMBL" id="SFQ19956.1"/>
    </source>
</evidence>
<dbReference type="Pfam" id="PF07963">
    <property type="entry name" value="N_methyl"/>
    <property type="match status" value="1"/>
</dbReference>
<dbReference type="SUPFAM" id="SSF54523">
    <property type="entry name" value="Pili subunits"/>
    <property type="match status" value="1"/>
</dbReference>
<dbReference type="RefSeq" id="WP_217648272.1">
    <property type="nucleotide sequence ID" value="NZ_FOXM01000013.1"/>
</dbReference>
<dbReference type="InterPro" id="IPR045584">
    <property type="entry name" value="Pilin-like"/>
</dbReference>
<keyword evidence="3" id="KW-1185">Reference proteome</keyword>
<feature type="transmembrane region" description="Helical" evidence="1">
    <location>
        <begin position="37"/>
        <end position="56"/>
    </location>
</feature>
<dbReference type="PANTHER" id="PTHR30093:SF46">
    <property type="entry name" value="MSHA MINOR PILIN PROTEIN MSHB"/>
    <property type="match status" value="1"/>
</dbReference>